<dbReference type="InterPro" id="IPR027417">
    <property type="entry name" value="P-loop_NTPase"/>
</dbReference>
<proteinExistence type="predicted"/>
<evidence type="ECO:0000256" key="1">
    <source>
        <dbReference type="ARBA" id="ARBA00022741"/>
    </source>
</evidence>
<evidence type="ECO:0000256" key="2">
    <source>
        <dbReference type="ARBA" id="ARBA00022801"/>
    </source>
</evidence>
<evidence type="ECO:0000256" key="5">
    <source>
        <dbReference type="PROSITE-ProRule" id="PRU00560"/>
    </source>
</evidence>
<evidence type="ECO:0000256" key="4">
    <source>
        <dbReference type="ARBA" id="ARBA00022840"/>
    </source>
</evidence>
<dbReference type="Pfam" id="PF00580">
    <property type="entry name" value="UvrD-helicase"/>
    <property type="match status" value="1"/>
</dbReference>
<keyword evidence="1 5" id="KW-0547">Nucleotide-binding</keyword>
<feature type="binding site" evidence="5">
    <location>
        <begin position="16"/>
        <end position="23"/>
    </location>
    <ligand>
        <name>ATP</name>
        <dbReference type="ChEBI" id="CHEBI:30616"/>
    </ligand>
</feature>
<feature type="domain" description="UvrD-like helicase ATP-binding" evidence="6">
    <location>
        <begin position="1"/>
        <end position="263"/>
    </location>
</feature>
<evidence type="ECO:0000256" key="3">
    <source>
        <dbReference type="ARBA" id="ARBA00022806"/>
    </source>
</evidence>
<evidence type="ECO:0000313" key="8">
    <source>
        <dbReference type="Proteomes" id="UP001284771"/>
    </source>
</evidence>
<keyword evidence="2 5" id="KW-0378">Hydrolase</keyword>
<evidence type="ECO:0000313" key="7">
    <source>
        <dbReference type="EMBL" id="MDW8518285.1"/>
    </source>
</evidence>
<dbReference type="Proteomes" id="UP001284771">
    <property type="component" value="Unassembled WGS sequence"/>
</dbReference>
<dbReference type="EMBL" id="JAWUZT010000090">
    <property type="protein sequence ID" value="MDW8518285.1"/>
    <property type="molecule type" value="Genomic_DNA"/>
</dbReference>
<dbReference type="SUPFAM" id="SSF52540">
    <property type="entry name" value="P-loop containing nucleoside triphosphate hydrolases"/>
    <property type="match status" value="1"/>
</dbReference>
<sequence length="647" mass="75740">MAEGLNITEQFTIVNAPAGSGKTTSVSKSIKKLLRNPNKKILCITYTNRAAEQLSEKINDERVRIGTIHSFIGNFMKPFFKIKPIVDFFSEYYEGNILKVLQSTEEKEVAKLRRYIEKYNLPEDFKVTKETITQNISHLEYGETQITSFLHGKLSHDDLLIFSKAVFKKFPKLNKAISHQYSYIFIDEYQDTKSEILELFYNATLDSNTKLVLLGDEMQQIYEDTVEEFQHIIDNSFVRDYSLKHNWRSQGRIVSLLNNLYYSSSYQQIPQKVSEEKPKIHIVEDLENINTEKNSLQLVLLNSELFKAIGAYNLYEAYKKRYKYYDKYNSKEILFDLTMNNPDDLMVLLIFTVEIVNLFDEKQFGKLIQKIISFKLSNKEIWKIKNHSDKVKVAQQLEKLSKEIKKDITIGELLNFLSKSEIVDTSYISSVINHINEDLEFKNKINSVKFNEFINCYREINNPSISTQHAVKGEGYDHVALKVSDGTRNPNLKMYLFLEMFSKELFNYEELNVINKEVKNHVKLFTESMGKKVSELKAPDYKKYEQKYISCILDIKNSLKVNQQFYDEFFSEDFISFDNKLNISAFKKCISAVNRIDGVLLAYKLFYVGCSRAKKRLDVYVTNKSIQGFREEFISKMKEIEFEIEVN</sequence>
<dbReference type="PANTHER" id="PTHR11070:SF2">
    <property type="entry name" value="ATP-DEPENDENT DNA HELICASE SRS2"/>
    <property type="match status" value="1"/>
</dbReference>
<evidence type="ECO:0000259" key="6">
    <source>
        <dbReference type="PROSITE" id="PS51198"/>
    </source>
</evidence>
<dbReference type="InterPro" id="IPR014016">
    <property type="entry name" value="UvrD-like_ATP-bd"/>
</dbReference>
<dbReference type="PANTHER" id="PTHR11070">
    <property type="entry name" value="UVRD / RECB / PCRA DNA HELICASE FAMILY MEMBER"/>
    <property type="match status" value="1"/>
</dbReference>
<keyword evidence="8" id="KW-1185">Reference proteome</keyword>
<dbReference type="Gene3D" id="3.40.50.300">
    <property type="entry name" value="P-loop containing nucleotide triphosphate hydrolases"/>
    <property type="match status" value="1"/>
</dbReference>
<protein>
    <submittedName>
        <fullName evidence="7">AAA family ATPase</fullName>
    </submittedName>
</protein>
<comment type="caution">
    <text evidence="7">The sequence shown here is derived from an EMBL/GenBank/DDBJ whole genome shotgun (WGS) entry which is preliminary data.</text>
</comment>
<name>A0ABU4JBL5_9BACI</name>
<dbReference type="InterPro" id="IPR000212">
    <property type="entry name" value="DNA_helicase_UvrD/REP"/>
</dbReference>
<organism evidence="7 8">
    <name type="scientific">Priestia flexa</name>
    <dbReference type="NCBI Taxonomy" id="86664"/>
    <lineage>
        <taxon>Bacteria</taxon>
        <taxon>Bacillati</taxon>
        <taxon>Bacillota</taxon>
        <taxon>Bacilli</taxon>
        <taxon>Bacillales</taxon>
        <taxon>Bacillaceae</taxon>
        <taxon>Priestia</taxon>
    </lineage>
</organism>
<dbReference type="RefSeq" id="WP_318757844.1">
    <property type="nucleotide sequence ID" value="NZ_JAWUZT010000090.1"/>
</dbReference>
<accession>A0ABU4JBL5</accession>
<reference evidence="8" key="1">
    <citation type="submission" date="2023-07" db="EMBL/GenBank/DDBJ databases">
        <title>Draft genomic sequences of Priestia flexa CCM isolated from the soil of an abandoned mine contaminated by free cyanide in the high Andean zone of Tacna, Peru.</title>
        <authorList>
            <person name="Caceda Quiroz C.J."/>
            <person name="Maraza Chooque G.J."/>
            <person name="Fora Quispe G.L."/>
            <person name="Carpio Mamani M."/>
        </authorList>
    </citation>
    <scope>NUCLEOTIDE SEQUENCE [LARGE SCALE GENOMIC DNA]</scope>
    <source>
        <strain evidence="8">CCM</strain>
    </source>
</reference>
<dbReference type="PROSITE" id="PS51198">
    <property type="entry name" value="UVRD_HELICASE_ATP_BIND"/>
    <property type="match status" value="1"/>
</dbReference>
<keyword evidence="3 5" id="KW-0347">Helicase</keyword>
<gene>
    <name evidence="7" type="ORF">RIB56_19435</name>
</gene>
<keyword evidence="4 5" id="KW-0067">ATP-binding</keyword>